<feature type="compositionally biased region" description="Polar residues" evidence="1">
    <location>
        <begin position="93"/>
        <end position="102"/>
    </location>
</feature>
<dbReference type="EMBL" id="CAJNOG010000053">
    <property type="protein sequence ID" value="CAF0852763.1"/>
    <property type="molecule type" value="Genomic_DNA"/>
</dbReference>
<evidence type="ECO:0000256" key="1">
    <source>
        <dbReference type="SAM" id="MobiDB-lite"/>
    </source>
</evidence>
<feature type="compositionally biased region" description="Basic and acidic residues" evidence="1">
    <location>
        <begin position="125"/>
        <end position="138"/>
    </location>
</feature>
<reference evidence="2" key="1">
    <citation type="submission" date="2021-02" db="EMBL/GenBank/DDBJ databases">
        <authorList>
            <person name="Nowell W R."/>
        </authorList>
    </citation>
    <scope>NUCLEOTIDE SEQUENCE</scope>
</reference>
<name>A0A813W9I5_9BILA</name>
<accession>A0A813W9I5</accession>
<gene>
    <name evidence="2" type="ORF">JYZ213_LOCUS7993</name>
</gene>
<feature type="compositionally biased region" description="Basic and acidic residues" evidence="1">
    <location>
        <begin position="44"/>
        <end position="54"/>
    </location>
</feature>
<dbReference type="Proteomes" id="UP000663845">
    <property type="component" value="Unassembled WGS sequence"/>
</dbReference>
<evidence type="ECO:0000313" key="2">
    <source>
        <dbReference type="EMBL" id="CAF0852763.1"/>
    </source>
</evidence>
<protein>
    <submittedName>
        <fullName evidence="2">Uncharacterized protein</fullName>
    </submittedName>
</protein>
<feature type="region of interest" description="Disordered" evidence="1">
    <location>
        <begin position="24"/>
        <end position="167"/>
    </location>
</feature>
<organism evidence="2 3">
    <name type="scientific">Adineta steineri</name>
    <dbReference type="NCBI Taxonomy" id="433720"/>
    <lineage>
        <taxon>Eukaryota</taxon>
        <taxon>Metazoa</taxon>
        <taxon>Spiralia</taxon>
        <taxon>Gnathifera</taxon>
        <taxon>Rotifera</taxon>
        <taxon>Eurotatoria</taxon>
        <taxon>Bdelloidea</taxon>
        <taxon>Adinetida</taxon>
        <taxon>Adinetidae</taxon>
        <taxon>Adineta</taxon>
    </lineage>
</organism>
<proteinExistence type="predicted"/>
<feature type="compositionally biased region" description="Low complexity" evidence="1">
    <location>
        <begin position="158"/>
        <end position="167"/>
    </location>
</feature>
<sequence>MNQENKPPSNDLDQEQLSLVTFRKKLDNNNDEEESSITPKRPLLSRDRGSDRFIDVSPLSDRNSQKNSLQQISSEQTQQNTGPSTKSSSTTSQDVTLELNQHLSTTSSTSPSSSSSSTTTPEPTLPEHHHQPNNERNELGFSITDVTDYFTDGDKSSSSRPTPRQST</sequence>
<feature type="compositionally biased region" description="Low complexity" evidence="1">
    <location>
        <begin position="103"/>
        <end position="122"/>
    </location>
</feature>
<dbReference type="AlphaFoldDB" id="A0A813W9I5"/>
<comment type="caution">
    <text evidence="2">The sequence shown here is derived from an EMBL/GenBank/DDBJ whole genome shotgun (WGS) entry which is preliminary data.</text>
</comment>
<evidence type="ECO:0000313" key="3">
    <source>
        <dbReference type="Proteomes" id="UP000663845"/>
    </source>
</evidence>
<feature type="compositionally biased region" description="Polar residues" evidence="1">
    <location>
        <begin position="60"/>
        <end position="83"/>
    </location>
</feature>